<sequence>MRIQRILAGAGAGLLFGLGLALSGMMDPARVIGFLDVGRLVGAGVWDPTLGFVMGGALLVTLPGFALMRRRGAPLLADRFEWPSRRDIDRRLLLGAVLFGAGWGLVGFCPGPALAALSSGLAPVFIFVAAMVAGFLLFRLLAGGK</sequence>
<organism evidence="2 3">
    <name type="scientific">Marivibrio halodurans</name>
    <dbReference type="NCBI Taxonomy" id="2039722"/>
    <lineage>
        <taxon>Bacteria</taxon>
        <taxon>Pseudomonadati</taxon>
        <taxon>Pseudomonadota</taxon>
        <taxon>Alphaproteobacteria</taxon>
        <taxon>Rhodospirillales</taxon>
        <taxon>Rhodospirillaceae</taxon>
        <taxon>Marivibrio</taxon>
    </lineage>
</organism>
<reference evidence="2" key="1">
    <citation type="submission" date="2021-04" db="EMBL/GenBank/DDBJ databases">
        <authorList>
            <person name="Zhang D.-C."/>
        </authorList>
    </citation>
    <scope>NUCLEOTIDE SEQUENCE</scope>
    <source>
        <strain evidence="2">CGMCC 1.15697</strain>
    </source>
</reference>
<keyword evidence="3" id="KW-1185">Reference proteome</keyword>
<feature type="transmembrane region" description="Helical" evidence="1">
    <location>
        <begin position="49"/>
        <end position="68"/>
    </location>
</feature>
<evidence type="ECO:0000313" key="3">
    <source>
        <dbReference type="Proteomes" id="UP000672602"/>
    </source>
</evidence>
<dbReference type="Pfam" id="PF20398">
    <property type="entry name" value="DUF6691"/>
    <property type="match status" value="1"/>
</dbReference>
<keyword evidence="1" id="KW-0812">Transmembrane</keyword>
<dbReference type="AlphaFoldDB" id="A0A8J7S549"/>
<gene>
    <name evidence="2" type="ORF">KAJ83_18285</name>
</gene>
<proteinExistence type="predicted"/>
<feature type="transmembrane region" description="Helical" evidence="1">
    <location>
        <begin position="121"/>
        <end position="142"/>
    </location>
</feature>
<dbReference type="Proteomes" id="UP000672602">
    <property type="component" value="Unassembled WGS sequence"/>
</dbReference>
<evidence type="ECO:0000256" key="1">
    <source>
        <dbReference type="SAM" id="Phobius"/>
    </source>
</evidence>
<comment type="caution">
    <text evidence="2">The sequence shown here is derived from an EMBL/GenBank/DDBJ whole genome shotgun (WGS) entry which is preliminary data.</text>
</comment>
<name>A0A8J7S549_9PROT</name>
<accession>A0A8J7S549</accession>
<keyword evidence="1" id="KW-0472">Membrane</keyword>
<dbReference type="InterPro" id="IPR046513">
    <property type="entry name" value="DUF6691"/>
</dbReference>
<evidence type="ECO:0000313" key="2">
    <source>
        <dbReference type="EMBL" id="MBP5858974.1"/>
    </source>
</evidence>
<protein>
    <submittedName>
        <fullName evidence="2">YeeE/YedE family protein</fullName>
    </submittedName>
</protein>
<dbReference type="RefSeq" id="WP_210683560.1">
    <property type="nucleotide sequence ID" value="NZ_JAGMWN010000013.1"/>
</dbReference>
<keyword evidence="1" id="KW-1133">Transmembrane helix</keyword>
<dbReference type="EMBL" id="JAGMWN010000013">
    <property type="protein sequence ID" value="MBP5858974.1"/>
    <property type="molecule type" value="Genomic_DNA"/>
</dbReference>
<feature type="transmembrane region" description="Helical" evidence="1">
    <location>
        <begin position="92"/>
        <end position="115"/>
    </location>
</feature>